<evidence type="ECO:0000313" key="2">
    <source>
        <dbReference type="Proteomes" id="UP000198318"/>
    </source>
</evidence>
<gene>
    <name evidence="1" type="ORF">SAMN05443665_1001224</name>
</gene>
<dbReference type="Proteomes" id="UP000198318">
    <property type="component" value="Unassembled WGS sequence"/>
</dbReference>
<sequence length="59" mass="6806">MADDDGDWWFCLKHMRPEHGPGCPGKDRMGPYASEGEAANALELARERNESWRRRESDD</sequence>
<proteinExistence type="predicted"/>
<dbReference type="AlphaFoldDB" id="A0A239C599"/>
<name>A0A239C599_9ACTN</name>
<organism evidence="1 2">
    <name type="scientific">Actinomadura meyerae</name>
    <dbReference type="NCBI Taxonomy" id="240840"/>
    <lineage>
        <taxon>Bacteria</taxon>
        <taxon>Bacillati</taxon>
        <taxon>Actinomycetota</taxon>
        <taxon>Actinomycetes</taxon>
        <taxon>Streptosporangiales</taxon>
        <taxon>Thermomonosporaceae</taxon>
        <taxon>Actinomadura</taxon>
    </lineage>
</organism>
<reference evidence="1 2" key="1">
    <citation type="submission" date="2017-06" db="EMBL/GenBank/DDBJ databases">
        <authorList>
            <person name="Kim H.J."/>
            <person name="Triplett B.A."/>
        </authorList>
    </citation>
    <scope>NUCLEOTIDE SEQUENCE [LARGE SCALE GENOMIC DNA]</scope>
    <source>
        <strain evidence="1 2">DSM 44715</strain>
    </source>
</reference>
<evidence type="ECO:0008006" key="3">
    <source>
        <dbReference type="Google" id="ProtNLM"/>
    </source>
</evidence>
<protein>
    <recommendedName>
        <fullName evidence="3">SPOR domain-containing protein</fullName>
    </recommendedName>
</protein>
<dbReference type="EMBL" id="FZOR01000001">
    <property type="protein sequence ID" value="SNS15089.1"/>
    <property type="molecule type" value="Genomic_DNA"/>
</dbReference>
<keyword evidence="2" id="KW-1185">Reference proteome</keyword>
<dbReference type="OrthoDB" id="3268477at2"/>
<accession>A0A239C599</accession>
<evidence type="ECO:0000313" key="1">
    <source>
        <dbReference type="EMBL" id="SNS15089.1"/>
    </source>
</evidence>